<name>A0A015KTM0_RHIIW</name>
<protein>
    <recommendedName>
        <fullName evidence="2">MIR domain-containing protein</fullName>
    </recommendedName>
</protein>
<dbReference type="InterPro" id="IPR016093">
    <property type="entry name" value="MIR_motif"/>
</dbReference>
<dbReference type="Proteomes" id="UP000022910">
    <property type="component" value="Unassembled WGS sequence"/>
</dbReference>
<sequence>MNYFPIYDGNIHPDEWVNNIQKYYSLWPNKTGLAFMEVVKLLVDSAIKLPAEIYDLEKLRDVLKKDITFTVFKDLNKRKLQSLKYISERDGGNTLRFFTEFRKLCYNSETNDIGEQKKYFSKTLDDYPYFLTEFGERVNNINSMDDLIKEFEEIVMNESNIIRYGSTVALKHVATGKYLTSIGNLCYTTGSKKQLIYASDSEFNPNVLWKIIKNQSLDNNYSCTKTDIRLQHKISNQLLGICYYYNYSNYYYHKSPSSNHTEVSCDGNNYYDYIWNFKHSKLENYEGYIKSNDIVNLSIKKSHDNNKVEFLRSHDVQFTIGNDTFQEVVCHNERLGGIDEWCIELIRQA</sequence>
<reference evidence="3 4" key="1">
    <citation type="submission" date="2014-02" db="EMBL/GenBank/DDBJ databases">
        <title>Single nucleus genome sequencing reveals high similarity among nuclei of an endomycorrhizal fungus.</title>
        <authorList>
            <person name="Lin K."/>
            <person name="Geurts R."/>
            <person name="Zhang Z."/>
            <person name="Limpens E."/>
            <person name="Saunders D.G."/>
            <person name="Mu D."/>
            <person name="Pang E."/>
            <person name="Cao H."/>
            <person name="Cha H."/>
            <person name="Lin T."/>
            <person name="Zhou Q."/>
            <person name="Shang Y."/>
            <person name="Li Y."/>
            <person name="Ivanov S."/>
            <person name="Sharma T."/>
            <person name="Velzen R.V."/>
            <person name="Ruijter N.D."/>
            <person name="Aanen D.K."/>
            <person name="Win J."/>
            <person name="Kamoun S."/>
            <person name="Bisseling T."/>
            <person name="Huang S."/>
        </authorList>
    </citation>
    <scope>NUCLEOTIDE SEQUENCE [LARGE SCALE GENOMIC DNA]</scope>
    <source>
        <strain evidence="4">DAOM197198w</strain>
    </source>
</reference>
<dbReference type="InterPro" id="IPR036300">
    <property type="entry name" value="MIR_dom_sf"/>
</dbReference>
<dbReference type="SMR" id="A0A015KTM0"/>
<keyword evidence="4" id="KW-1185">Reference proteome</keyword>
<feature type="domain" description="MIR" evidence="2">
    <location>
        <begin position="159"/>
        <end position="214"/>
    </location>
</feature>
<accession>A0A015KTM0</accession>
<evidence type="ECO:0000259" key="2">
    <source>
        <dbReference type="PROSITE" id="PS50919"/>
    </source>
</evidence>
<evidence type="ECO:0000313" key="3">
    <source>
        <dbReference type="EMBL" id="EXX63216.1"/>
    </source>
</evidence>
<dbReference type="PROSITE" id="PS50919">
    <property type="entry name" value="MIR"/>
    <property type="match status" value="1"/>
</dbReference>
<proteinExistence type="predicted"/>
<evidence type="ECO:0000313" key="4">
    <source>
        <dbReference type="Proteomes" id="UP000022910"/>
    </source>
</evidence>
<dbReference type="HOGENOM" id="CLU_047744_1_0_1"/>
<gene>
    <name evidence="3" type="ORF">RirG_154330</name>
</gene>
<dbReference type="AlphaFoldDB" id="A0A015KTM0"/>
<dbReference type="SUPFAM" id="SSF82109">
    <property type="entry name" value="MIR domain"/>
    <property type="match status" value="1"/>
</dbReference>
<evidence type="ECO:0000256" key="1">
    <source>
        <dbReference type="ARBA" id="ARBA00022737"/>
    </source>
</evidence>
<comment type="caution">
    <text evidence="3">The sequence shown here is derived from an EMBL/GenBank/DDBJ whole genome shotgun (WGS) entry which is preliminary data.</text>
</comment>
<dbReference type="Gene3D" id="2.80.10.50">
    <property type="match status" value="1"/>
</dbReference>
<dbReference type="EMBL" id="JEMT01024047">
    <property type="protein sequence ID" value="EXX63216.1"/>
    <property type="molecule type" value="Genomic_DNA"/>
</dbReference>
<dbReference type="CDD" id="cd23263">
    <property type="entry name" value="beta-trefoil_MIR"/>
    <property type="match status" value="1"/>
</dbReference>
<dbReference type="OrthoDB" id="2332119at2759"/>
<organism evidence="3 4">
    <name type="scientific">Rhizophagus irregularis (strain DAOM 197198w)</name>
    <name type="common">Glomus intraradices</name>
    <dbReference type="NCBI Taxonomy" id="1432141"/>
    <lineage>
        <taxon>Eukaryota</taxon>
        <taxon>Fungi</taxon>
        <taxon>Fungi incertae sedis</taxon>
        <taxon>Mucoromycota</taxon>
        <taxon>Glomeromycotina</taxon>
        <taxon>Glomeromycetes</taxon>
        <taxon>Glomerales</taxon>
        <taxon>Glomeraceae</taxon>
        <taxon>Rhizophagus</taxon>
    </lineage>
</organism>
<keyword evidence="1" id="KW-0677">Repeat</keyword>